<dbReference type="EMBL" id="LDJX01000006">
    <property type="protein sequence ID" value="KPM31024.1"/>
    <property type="molecule type" value="Genomic_DNA"/>
</dbReference>
<evidence type="ECO:0000313" key="3">
    <source>
        <dbReference type="Proteomes" id="UP000050280"/>
    </source>
</evidence>
<gene>
    <name evidence="2" type="ORF">I595_3003</name>
</gene>
<protein>
    <submittedName>
        <fullName evidence="2">Uncharacterized protein</fullName>
    </submittedName>
</protein>
<keyword evidence="1" id="KW-0472">Membrane</keyword>
<keyword evidence="3" id="KW-1185">Reference proteome</keyword>
<reference evidence="2 3" key="1">
    <citation type="submission" date="2015-09" db="EMBL/GenBank/DDBJ databases">
        <title>Genome sequence of the marine flavobacterium Croceitalea dokdonensis DOKDO 023 that contains proton- and sodium-pumping rhodopsins.</title>
        <authorList>
            <person name="Kwon S.-K."/>
            <person name="Lee H.K."/>
            <person name="Kwak M.-J."/>
            <person name="Kim J.F."/>
        </authorList>
    </citation>
    <scope>NUCLEOTIDE SEQUENCE [LARGE SCALE GENOMIC DNA]</scope>
    <source>
        <strain evidence="2 3">DOKDO 023</strain>
    </source>
</reference>
<evidence type="ECO:0000313" key="2">
    <source>
        <dbReference type="EMBL" id="KPM31024.1"/>
    </source>
</evidence>
<organism evidence="2 3">
    <name type="scientific">Croceitalea dokdonensis DOKDO 023</name>
    <dbReference type="NCBI Taxonomy" id="1300341"/>
    <lineage>
        <taxon>Bacteria</taxon>
        <taxon>Pseudomonadati</taxon>
        <taxon>Bacteroidota</taxon>
        <taxon>Flavobacteriia</taxon>
        <taxon>Flavobacteriales</taxon>
        <taxon>Flavobacteriaceae</taxon>
        <taxon>Croceitalea</taxon>
    </lineage>
</organism>
<proteinExistence type="predicted"/>
<name>A0A0P7AXG3_9FLAO</name>
<sequence length="39" mass="4772">MEYKDVHIPDRVKSFVVNTIVLFVKLWFTYTTADRLFMF</sequence>
<comment type="caution">
    <text evidence="2">The sequence shown here is derived from an EMBL/GenBank/DDBJ whole genome shotgun (WGS) entry which is preliminary data.</text>
</comment>
<dbReference type="STRING" id="1300341.I595_3003"/>
<feature type="transmembrane region" description="Helical" evidence="1">
    <location>
        <begin position="12"/>
        <end position="30"/>
    </location>
</feature>
<accession>A0A0P7AXG3</accession>
<keyword evidence="1" id="KW-0812">Transmembrane</keyword>
<keyword evidence="1" id="KW-1133">Transmembrane helix</keyword>
<dbReference type="Proteomes" id="UP000050280">
    <property type="component" value="Unassembled WGS sequence"/>
</dbReference>
<evidence type="ECO:0000256" key="1">
    <source>
        <dbReference type="SAM" id="Phobius"/>
    </source>
</evidence>
<dbReference type="AlphaFoldDB" id="A0A0P7AXG3"/>